<dbReference type="InterPro" id="IPR002018">
    <property type="entry name" value="CarbesteraseB"/>
</dbReference>
<dbReference type="Proteomes" id="UP001152300">
    <property type="component" value="Unassembled WGS sequence"/>
</dbReference>
<name>A0A9X0ADN4_9HELO</name>
<dbReference type="Gene3D" id="3.40.50.1820">
    <property type="entry name" value="alpha/beta hydrolase"/>
    <property type="match status" value="1"/>
</dbReference>
<dbReference type="EMBL" id="JAPEIS010000013">
    <property type="protein sequence ID" value="KAJ8060263.1"/>
    <property type="molecule type" value="Genomic_DNA"/>
</dbReference>
<accession>A0A9X0ADN4</accession>
<dbReference type="SUPFAM" id="SSF53474">
    <property type="entry name" value="alpha/beta-Hydrolases"/>
    <property type="match status" value="1"/>
</dbReference>
<evidence type="ECO:0000256" key="1">
    <source>
        <dbReference type="SAM" id="SignalP"/>
    </source>
</evidence>
<dbReference type="InterPro" id="IPR029058">
    <property type="entry name" value="AB_hydrolase_fold"/>
</dbReference>
<proteinExistence type="predicted"/>
<dbReference type="Pfam" id="PF00135">
    <property type="entry name" value="COesterase"/>
    <property type="match status" value="1"/>
</dbReference>
<feature type="domain" description="Carboxylesterase type B" evidence="2">
    <location>
        <begin position="29"/>
        <end position="146"/>
    </location>
</feature>
<comment type="caution">
    <text evidence="3">The sequence shown here is derived from an EMBL/GenBank/DDBJ whole genome shotgun (WGS) entry which is preliminary data.</text>
</comment>
<organism evidence="3 4">
    <name type="scientific">Sclerotinia nivalis</name>
    <dbReference type="NCBI Taxonomy" id="352851"/>
    <lineage>
        <taxon>Eukaryota</taxon>
        <taxon>Fungi</taxon>
        <taxon>Dikarya</taxon>
        <taxon>Ascomycota</taxon>
        <taxon>Pezizomycotina</taxon>
        <taxon>Leotiomycetes</taxon>
        <taxon>Helotiales</taxon>
        <taxon>Sclerotiniaceae</taxon>
        <taxon>Sclerotinia</taxon>
    </lineage>
</organism>
<evidence type="ECO:0000313" key="4">
    <source>
        <dbReference type="Proteomes" id="UP001152300"/>
    </source>
</evidence>
<dbReference type="AlphaFoldDB" id="A0A9X0ADN4"/>
<feature type="chain" id="PRO_5040830345" description="Carboxylesterase type B domain-containing protein" evidence="1">
    <location>
        <begin position="16"/>
        <end position="156"/>
    </location>
</feature>
<dbReference type="PANTHER" id="PTHR11559">
    <property type="entry name" value="CARBOXYLESTERASE"/>
    <property type="match status" value="1"/>
</dbReference>
<feature type="signal peptide" evidence="1">
    <location>
        <begin position="1"/>
        <end position="15"/>
    </location>
</feature>
<dbReference type="InterPro" id="IPR050309">
    <property type="entry name" value="Type-B_Carboxylest/Lipase"/>
</dbReference>
<protein>
    <recommendedName>
        <fullName evidence="2">Carboxylesterase type B domain-containing protein</fullName>
    </recommendedName>
</protein>
<evidence type="ECO:0000259" key="2">
    <source>
        <dbReference type="Pfam" id="PF00135"/>
    </source>
</evidence>
<keyword evidence="1" id="KW-0732">Signal</keyword>
<gene>
    <name evidence="3" type="ORF">OCU04_010604</name>
</gene>
<reference evidence="3" key="1">
    <citation type="submission" date="2022-11" db="EMBL/GenBank/DDBJ databases">
        <title>Genome Resource of Sclerotinia nivalis Strain SnTB1, a Plant Pathogen Isolated from American Ginseng.</title>
        <authorList>
            <person name="Fan S."/>
        </authorList>
    </citation>
    <scope>NUCLEOTIDE SEQUENCE</scope>
    <source>
        <strain evidence="3">SnTB1</strain>
    </source>
</reference>
<sequence>MKYLLLFVFIATVLAQCPAQSEAGRRLSRCVSTTSGQVAGHPSAKNPAVYEYLGIPFAQPPIGNLRFAPPQPYTGNGSINGTDFGYTCPKLFTDALSLIPVNFPDVVDNYTASGISILNTFSQAGDTARNNENCLTLNVWTKPQTKPPVVESKRLL</sequence>
<dbReference type="OrthoDB" id="408631at2759"/>
<evidence type="ECO:0000313" key="3">
    <source>
        <dbReference type="EMBL" id="KAJ8060263.1"/>
    </source>
</evidence>
<keyword evidence="4" id="KW-1185">Reference proteome</keyword>